<comment type="caution">
    <text evidence="1">The sequence shown here is derived from an EMBL/GenBank/DDBJ whole genome shotgun (WGS) entry which is preliminary data.</text>
</comment>
<proteinExistence type="predicted"/>
<name>A0ABU8V2N1_9NEIS</name>
<evidence type="ECO:0000313" key="1">
    <source>
        <dbReference type="EMBL" id="MEJ8675361.1"/>
    </source>
</evidence>
<dbReference type="NCBIfam" id="TIGR01634">
    <property type="entry name" value="tail_P2_I"/>
    <property type="match status" value="1"/>
</dbReference>
<gene>
    <name evidence="1" type="ORF">QCL97_011550</name>
</gene>
<dbReference type="EMBL" id="JAVFJF020000021">
    <property type="protein sequence ID" value="MEJ8675361.1"/>
    <property type="molecule type" value="Genomic_DNA"/>
</dbReference>
<dbReference type="InterPro" id="IPR006521">
    <property type="entry name" value="Tail_protein_I"/>
</dbReference>
<dbReference type="Pfam" id="PF09684">
    <property type="entry name" value="Tail_P2_I"/>
    <property type="match status" value="1"/>
</dbReference>
<dbReference type="Proteomes" id="UP001224516">
    <property type="component" value="Unassembled WGS sequence"/>
</dbReference>
<organism evidence="1 2">
    <name type="scientific">Chromobacterium amazonense</name>
    <dbReference type="NCBI Taxonomy" id="1382803"/>
    <lineage>
        <taxon>Bacteria</taxon>
        <taxon>Pseudomonadati</taxon>
        <taxon>Pseudomonadota</taxon>
        <taxon>Betaproteobacteria</taxon>
        <taxon>Neisseriales</taxon>
        <taxon>Chromobacteriaceae</taxon>
        <taxon>Chromobacterium</taxon>
    </lineage>
</organism>
<sequence>MSCQLLPPNRSALEAALADACQIDLETANLRGLADSSRCPDALLPWLAWAWSVENLDAASTVEKQRALIRSSLDVHRHKGTVAAVRQVFRDLGYGEVVIDEGNQIFTYNGRATYDGFASYGDQLSGWAEYRVQIDKLLNIEQAQRARDILADVAPARCVLWGLDFTGAALLYNDIAAYDGNYTYGVA</sequence>
<keyword evidence="2" id="KW-1185">Reference proteome</keyword>
<evidence type="ECO:0000313" key="2">
    <source>
        <dbReference type="Proteomes" id="UP001224516"/>
    </source>
</evidence>
<reference evidence="1 2" key="1">
    <citation type="submission" date="2023-12" db="EMBL/GenBank/DDBJ databases">
        <title>Evaluation and characterization of a potential secondary metabolite violacein from indigenous Chromobacterium amazonense SAM215.</title>
        <authorList>
            <person name="Tarafdar M.R."/>
            <person name="Abedin S.M."/>
            <person name="Atiqua A."/>
            <person name="Saha A."/>
            <person name="Khan S.N."/>
        </authorList>
    </citation>
    <scope>NUCLEOTIDE SEQUENCE [LARGE SCALE GENOMIC DNA]</scope>
    <source>
        <strain evidence="1 2">SAM215</strain>
    </source>
</reference>
<accession>A0ABU8V2N1</accession>
<protein>
    <submittedName>
        <fullName evidence="1">Phage tail protein I</fullName>
    </submittedName>
</protein>
<dbReference type="RefSeq" id="WP_307911663.1">
    <property type="nucleotide sequence ID" value="NZ_JAVFJF020000021.1"/>
</dbReference>